<protein>
    <submittedName>
        <fullName evidence="1">Uncharacterized protein</fullName>
    </submittedName>
</protein>
<comment type="caution">
    <text evidence="1">The sequence shown here is derived from an EMBL/GenBank/DDBJ whole genome shotgun (WGS) entry which is preliminary data.</text>
</comment>
<dbReference type="Proteomes" id="UP001163324">
    <property type="component" value="Chromosome 1"/>
</dbReference>
<proteinExistence type="predicted"/>
<name>A0ACC0VC90_9HYPO</name>
<keyword evidence="2" id="KW-1185">Reference proteome</keyword>
<organism evidence="1 2">
    <name type="scientific">Trichothecium roseum</name>
    <dbReference type="NCBI Taxonomy" id="47278"/>
    <lineage>
        <taxon>Eukaryota</taxon>
        <taxon>Fungi</taxon>
        <taxon>Dikarya</taxon>
        <taxon>Ascomycota</taxon>
        <taxon>Pezizomycotina</taxon>
        <taxon>Sordariomycetes</taxon>
        <taxon>Hypocreomycetidae</taxon>
        <taxon>Hypocreales</taxon>
        <taxon>Hypocreales incertae sedis</taxon>
        <taxon>Trichothecium</taxon>
    </lineage>
</organism>
<gene>
    <name evidence="1" type="ORF">N3K66_000031</name>
</gene>
<evidence type="ECO:0000313" key="1">
    <source>
        <dbReference type="EMBL" id="KAI9903502.1"/>
    </source>
</evidence>
<accession>A0ACC0VC90</accession>
<reference evidence="1" key="1">
    <citation type="submission" date="2022-10" db="EMBL/GenBank/DDBJ databases">
        <title>Complete Genome of Trichothecium roseum strain YXFP-22015, a Plant Pathogen Isolated from Citrus.</title>
        <authorList>
            <person name="Wang Y."/>
            <person name="Zhu L."/>
        </authorList>
    </citation>
    <scope>NUCLEOTIDE SEQUENCE</scope>
    <source>
        <strain evidence="1">YXFP-22015</strain>
    </source>
</reference>
<evidence type="ECO:0000313" key="2">
    <source>
        <dbReference type="Proteomes" id="UP001163324"/>
    </source>
</evidence>
<sequence>MDYKLVLCPCPRGDSCPQASLRPLYEVGGVQHHLHPTDPRKYLPKSGVTCDEAAVKQASHRDSRHFSEAWPRRECRCFEPGERLPQAEVVHVLCFECLKTCGERQKERERKMCRIVYRQLLCPCKRGDACPQNKGPVLPPLIRHSSDKYHHVIHPRSLQPDMCEPCAEAAACTATRGAAQPTCRDRTEEVASPPKLDSKPCPACRSKVLLTTLEPRKSALST</sequence>
<dbReference type="EMBL" id="CM047940">
    <property type="protein sequence ID" value="KAI9903502.1"/>
    <property type="molecule type" value="Genomic_DNA"/>
</dbReference>